<dbReference type="OrthoDB" id="5431298at2759"/>
<evidence type="ECO:0000313" key="2">
    <source>
        <dbReference type="EMBL" id="KAF4121843.1"/>
    </source>
</evidence>
<dbReference type="Proteomes" id="UP000749293">
    <property type="component" value="Unassembled WGS sequence"/>
</dbReference>
<evidence type="ECO:0000256" key="1">
    <source>
        <dbReference type="SAM" id="MobiDB-lite"/>
    </source>
</evidence>
<protein>
    <submittedName>
        <fullName evidence="2">Uncharacterized protein</fullName>
    </submittedName>
</protein>
<gene>
    <name evidence="2" type="ORF">GMORB2_1683</name>
</gene>
<sequence length="339" mass="38071">MLREPPRRNRRVKEGADDEGWERRRRIAKEVEESPPTPMVILQNHVTRRDTLTSVFALQSWSHILTVHTSNRHQKQRSDKRPPKHKRKKEEEERRKKEREERALERLETTRTKRRGTGAETDMAIRNMIMYALSLPCLAAAAAVVRPRTDGTYCGGAMGPNATSTTTRAPGPVSWNVYPQQRSLSRGPSSGFEVQSYGNRSSLEQVLVFSGIPDGAESCTLGWSQGSREDRVFLVDGEYALVKVTQLSGIPKDDEPITYDSIEPYVKAADDDAEAAPSLSPDFTSWDDVQGPSDHVAGGVRCAGDIYLKMELYDPTTPAHVYLSTDEENGFWIEYTCGQ</sequence>
<feature type="region of interest" description="Disordered" evidence="1">
    <location>
        <begin position="1"/>
        <end position="42"/>
    </location>
</feature>
<feature type="compositionally biased region" description="Basic and acidic residues" evidence="1">
    <location>
        <begin position="1"/>
        <end position="15"/>
    </location>
</feature>
<feature type="region of interest" description="Disordered" evidence="1">
    <location>
        <begin position="67"/>
        <end position="119"/>
    </location>
</feature>
<dbReference type="GeneID" id="55967913"/>
<dbReference type="EMBL" id="JAANYQ010000011">
    <property type="protein sequence ID" value="KAF4121843.1"/>
    <property type="molecule type" value="Genomic_DNA"/>
</dbReference>
<proteinExistence type="predicted"/>
<organism evidence="2 3">
    <name type="scientific">Geosmithia morbida</name>
    <dbReference type="NCBI Taxonomy" id="1094350"/>
    <lineage>
        <taxon>Eukaryota</taxon>
        <taxon>Fungi</taxon>
        <taxon>Dikarya</taxon>
        <taxon>Ascomycota</taxon>
        <taxon>Pezizomycotina</taxon>
        <taxon>Sordariomycetes</taxon>
        <taxon>Hypocreomycetidae</taxon>
        <taxon>Hypocreales</taxon>
        <taxon>Bionectriaceae</taxon>
        <taxon>Geosmithia</taxon>
    </lineage>
</organism>
<accession>A0A9P4YUC4</accession>
<keyword evidence="3" id="KW-1185">Reference proteome</keyword>
<reference evidence="2" key="1">
    <citation type="submission" date="2020-03" db="EMBL/GenBank/DDBJ databases">
        <title>Site-based positive gene gene selection in Geosmithia morbida across the United States reveals a broad range of putative effectors and factors for local host and environmental adapation.</title>
        <authorList>
            <person name="Onufrak A."/>
            <person name="Murdoch R.W."/>
            <person name="Gazis R."/>
            <person name="Huff M."/>
            <person name="Staton M."/>
            <person name="Klingeman W."/>
            <person name="Hadziabdic D."/>
        </authorList>
    </citation>
    <scope>NUCLEOTIDE SEQUENCE</scope>
    <source>
        <strain evidence="2">1262</strain>
    </source>
</reference>
<dbReference type="RefSeq" id="XP_035320495.1">
    <property type="nucleotide sequence ID" value="XM_035463664.1"/>
</dbReference>
<comment type="caution">
    <text evidence="2">The sequence shown here is derived from an EMBL/GenBank/DDBJ whole genome shotgun (WGS) entry which is preliminary data.</text>
</comment>
<feature type="compositionally biased region" description="Basic and acidic residues" evidence="1">
    <location>
        <begin position="89"/>
        <end position="111"/>
    </location>
</feature>
<name>A0A9P4YUC4_9HYPO</name>
<evidence type="ECO:0000313" key="3">
    <source>
        <dbReference type="Proteomes" id="UP000749293"/>
    </source>
</evidence>
<dbReference type="AlphaFoldDB" id="A0A9P4YUC4"/>